<reference evidence="3 4" key="1">
    <citation type="submission" date="2016-10" db="EMBL/GenBank/DDBJ databases">
        <authorList>
            <person name="de Groot N.N."/>
        </authorList>
    </citation>
    <scope>NUCLEOTIDE SEQUENCE [LARGE SCALE GENOMIC DNA]</scope>
    <source>
        <strain evidence="3 4">DSM 2179</strain>
    </source>
</reference>
<keyword evidence="4" id="KW-1185">Reference proteome</keyword>
<evidence type="ECO:0000259" key="2">
    <source>
        <dbReference type="Pfam" id="PF11796"/>
    </source>
</evidence>
<accession>A0A1H6WX93</accession>
<dbReference type="AlphaFoldDB" id="A0A1H6WX93"/>
<dbReference type="InterPro" id="IPR024465">
    <property type="entry name" value="DUF2399"/>
</dbReference>
<name>A0A1H6WX93_9FIRM</name>
<dbReference type="Pfam" id="PF09664">
    <property type="entry name" value="DUF2399"/>
    <property type="match status" value="1"/>
</dbReference>
<protein>
    <submittedName>
        <fullName evidence="3">TIGR02679 family protein</fullName>
    </submittedName>
</protein>
<proteinExistence type="predicted"/>
<dbReference type="GO" id="GO:0005694">
    <property type="term" value="C:chromosome"/>
    <property type="evidence" value="ECO:0007669"/>
    <property type="project" value="InterPro"/>
</dbReference>
<feature type="domain" description="Conserved hypothetical protein CHP02679 N terminus" evidence="2">
    <location>
        <begin position="36"/>
        <end position="254"/>
    </location>
</feature>
<feature type="domain" description="DUF2399" evidence="1">
    <location>
        <begin position="291"/>
        <end position="430"/>
    </location>
</feature>
<evidence type="ECO:0000259" key="1">
    <source>
        <dbReference type="Pfam" id="PF09664"/>
    </source>
</evidence>
<dbReference type="Proteomes" id="UP000199662">
    <property type="component" value="Unassembled WGS sequence"/>
</dbReference>
<dbReference type="SUPFAM" id="SSF56726">
    <property type="entry name" value="DNA topoisomerase IV, alpha subunit"/>
    <property type="match status" value="1"/>
</dbReference>
<evidence type="ECO:0000313" key="3">
    <source>
        <dbReference type="EMBL" id="SEJ16965.1"/>
    </source>
</evidence>
<dbReference type="InterPro" id="IPR036078">
    <property type="entry name" value="Spo11/TopoVI_A_sf"/>
</dbReference>
<organism evidence="3 4">
    <name type="scientific">Propionispira arboris</name>
    <dbReference type="NCBI Taxonomy" id="84035"/>
    <lineage>
        <taxon>Bacteria</taxon>
        <taxon>Bacillati</taxon>
        <taxon>Bacillota</taxon>
        <taxon>Negativicutes</taxon>
        <taxon>Selenomonadales</taxon>
        <taxon>Selenomonadaceae</taxon>
        <taxon>Propionispira</taxon>
    </lineage>
</organism>
<gene>
    <name evidence="3" type="ORF">SAMN05660742_10431</name>
</gene>
<sequence>MTYDLQECIKYFKGNDAYHRLFQAMRRQWEKYGRIAGWIILEHVSDREKRAFQAILGIYFSDDKVKIKMSDFQKALNETKYTTIELPDLIAGYFGEPLRTNKVEREQLQKAKQDFFSTAIESLKLEGAYSAIVSAWLDCLLTEKSAGYTLLMAEYEKNTITAKWMIIYAAKTVNYLTACGGGSRIRLAVIAAFITGNPHYFDRSHSAGRLLLYALSYIYGMVYPKDAEGVLEVYYTAGIRSDDISSFTTAYGISLHTAKKIHPAYEGFIRESEAYMINLAGLEHITHATIFGERVFIVENQMVFSALCESIKGKKIALMCTSGQMKTASLILIDLLCAAGCNLYYSGDFDPEGILIADRIVKRHPQHVIPWHFTSSDYADCRCQEMISAERLKKLKNVEHEGLRKLSAELLFHKKAGYQEILLEKLRADIDLYT</sequence>
<dbReference type="EMBL" id="FNZK01000004">
    <property type="protein sequence ID" value="SEJ16965.1"/>
    <property type="molecule type" value="Genomic_DNA"/>
</dbReference>
<dbReference type="Pfam" id="PF11796">
    <property type="entry name" value="DUF3323"/>
    <property type="match status" value="1"/>
</dbReference>
<evidence type="ECO:0000313" key="4">
    <source>
        <dbReference type="Proteomes" id="UP000199662"/>
    </source>
</evidence>
<dbReference type="STRING" id="84035.SAMN05660742_10431"/>
<dbReference type="InterPro" id="IPR024466">
    <property type="entry name" value="CHP02679_N"/>
</dbReference>
<dbReference type="GO" id="GO:0003677">
    <property type="term" value="F:DNA binding"/>
    <property type="evidence" value="ECO:0007669"/>
    <property type="project" value="InterPro"/>
</dbReference>